<gene>
    <name evidence="1" type="ORF">AOQ84DRAFT_358417</name>
</gene>
<keyword evidence="2" id="KW-1185">Reference proteome</keyword>
<dbReference type="EMBL" id="KV748497">
    <property type="protein sequence ID" value="OCL14999.1"/>
    <property type="molecule type" value="Genomic_DNA"/>
</dbReference>
<name>A0A8E2JZ14_9PEZI</name>
<dbReference type="AlphaFoldDB" id="A0A8E2JZ14"/>
<evidence type="ECO:0000313" key="2">
    <source>
        <dbReference type="Proteomes" id="UP000250140"/>
    </source>
</evidence>
<organism evidence="1 2">
    <name type="scientific">Glonium stellatum</name>
    <dbReference type="NCBI Taxonomy" id="574774"/>
    <lineage>
        <taxon>Eukaryota</taxon>
        <taxon>Fungi</taxon>
        <taxon>Dikarya</taxon>
        <taxon>Ascomycota</taxon>
        <taxon>Pezizomycotina</taxon>
        <taxon>Dothideomycetes</taxon>
        <taxon>Pleosporomycetidae</taxon>
        <taxon>Gloniales</taxon>
        <taxon>Gloniaceae</taxon>
        <taxon>Glonium</taxon>
    </lineage>
</organism>
<accession>A0A8E2JZ14</accession>
<evidence type="ECO:0000313" key="1">
    <source>
        <dbReference type="EMBL" id="OCL14999.1"/>
    </source>
</evidence>
<sequence length="162" mass="18951">MDPLEAEVWRLHRIINFWYALSNEPYAKAQSLRDICYGETMTRAQHYTYYEAEVDYAAEGPMDQPGNGGVIFMMPWMYEPRFELSNPRTDTICHVVTRLVDSDLDDDSKDLEEWDLRAMGIAYYFGMRVVRKVLRRLLLTTPSHTVVNDDDGEDFETTPLPR</sequence>
<proteinExistence type="predicted"/>
<dbReference type="Proteomes" id="UP000250140">
    <property type="component" value="Unassembled WGS sequence"/>
</dbReference>
<reference evidence="1 2" key="1">
    <citation type="journal article" date="2016" name="Nat. Commun.">
        <title>Ectomycorrhizal ecology is imprinted in the genome of the dominant symbiotic fungus Cenococcum geophilum.</title>
        <authorList>
            <consortium name="DOE Joint Genome Institute"/>
            <person name="Peter M."/>
            <person name="Kohler A."/>
            <person name="Ohm R.A."/>
            <person name="Kuo A."/>
            <person name="Krutzmann J."/>
            <person name="Morin E."/>
            <person name="Arend M."/>
            <person name="Barry K.W."/>
            <person name="Binder M."/>
            <person name="Choi C."/>
            <person name="Clum A."/>
            <person name="Copeland A."/>
            <person name="Grisel N."/>
            <person name="Haridas S."/>
            <person name="Kipfer T."/>
            <person name="LaButti K."/>
            <person name="Lindquist E."/>
            <person name="Lipzen A."/>
            <person name="Maire R."/>
            <person name="Meier B."/>
            <person name="Mihaltcheva S."/>
            <person name="Molinier V."/>
            <person name="Murat C."/>
            <person name="Poggeler S."/>
            <person name="Quandt C.A."/>
            <person name="Sperisen C."/>
            <person name="Tritt A."/>
            <person name="Tisserant E."/>
            <person name="Crous P.W."/>
            <person name="Henrissat B."/>
            <person name="Nehls U."/>
            <person name="Egli S."/>
            <person name="Spatafora J.W."/>
            <person name="Grigoriev I.V."/>
            <person name="Martin F.M."/>
        </authorList>
    </citation>
    <scope>NUCLEOTIDE SEQUENCE [LARGE SCALE GENOMIC DNA]</scope>
    <source>
        <strain evidence="1 2">CBS 207.34</strain>
    </source>
</reference>
<protein>
    <submittedName>
        <fullName evidence="1">Uncharacterized protein</fullName>
    </submittedName>
</protein>